<name>A0ABR3V0N8_9PEZI</name>
<proteinExistence type="predicted"/>
<organism evidence="1 2">
    <name type="scientific">Phialemonium thermophilum</name>
    <dbReference type="NCBI Taxonomy" id="223376"/>
    <lineage>
        <taxon>Eukaryota</taxon>
        <taxon>Fungi</taxon>
        <taxon>Dikarya</taxon>
        <taxon>Ascomycota</taxon>
        <taxon>Pezizomycotina</taxon>
        <taxon>Sordariomycetes</taxon>
        <taxon>Sordariomycetidae</taxon>
        <taxon>Cephalothecales</taxon>
        <taxon>Cephalothecaceae</taxon>
        <taxon>Phialemonium</taxon>
    </lineage>
</organism>
<protein>
    <submittedName>
        <fullName evidence="1">Uncharacterized protein</fullName>
    </submittedName>
</protein>
<comment type="caution">
    <text evidence="1">The sequence shown here is derived from an EMBL/GenBank/DDBJ whole genome shotgun (WGS) entry which is preliminary data.</text>
</comment>
<reference evidence="1 2" key="1">
    <citation type="journal article" date="2024" name="Commun. Biol.">
        <title>Comparative genomic analysis of thermophilic fungi reveals convergent evolutionary adaptations and gene losses.</title>
        <authorList>
            <person name="Steindorff A.S."/>
            <person name="Aguilar-Pontes M.V."/>
            <person name="Robinson A.J."/>
            <person name="Andreopoulos B."/>
            <person name="LaButti K."/>
            <person name="Kuo A."/>
            <person name="Mondo S."/>
            <person name="Riley R."/>
            <person name="Otillar R."/>
            <person name="Haridas S."/>
            <person name="Lipzen A."/>
            <person name="Grimwood J."/>
            <person name="Schmutz J."/>
            <person name="Clum A."/>
            <person name="Reid I.D."/>
            <person name="Moisan M.C."/>
            <person name="Butler G."/>
            <person name="Nguyen T.T.M."/>
            <person name="Dewar K."/>
            <person name="Conant G."/>
            <person name="Drula E."/>
            <person name="Henrissat B."/>
            <person name="Hansel C."/>
            <person name="Singer S."/>
            <person name="Hutchinson M.I."/>
            <person name="de Vries R.P."/>
            <person name="Natvig D.O."/>
            <person name="Powell A.J."/>
            <person name="Tsang A."/>
            <person name="Grigoriev I.V."/>
        </authorList>
    </citation>
    <scope>NUCLEOTIDE SEQUENCE [LARGE SCALE GENOMIC DNA]</scope>
    <source>
        <strain evidence="1 2">ATCC 24622</strain>
    </source>
</reference>
<dbReference type="EMBL" id="JAZHXJ010003621">
    <property type="protein sequence ID" value="KAL1835031.1"/>
    <property type="molecule type" value="Genomic_DNA"/>
</dbReference>
<evidence type="ECO:0000313" key="2">
    <source>
        <dbReference type="Proteomes" id="UP001586593"/>
    </source>
</evidence>
<dbReference type="Proteomes" id="UP001586593">
    <property type="component" value="Unassembled WGS sequence"/>
</dbReference>
<evidence type="ECO:0000313" key="1">
    <source>
        <dbReference type="EMBL" id="KAL1835031.1"/>
    </source>
</evidence>
<accession>A0ABR3V0N8</accession>
<sequence length="114" mass="12434">MSTDREAVDKYGAPTGAKILQPEEVAEAIVFAVKQPEHVADLTWPGGTSTCPGDDMEGLGDSLEMTEGPRDHLEMTGDDLVITRSEAENGSWMGERVVGWEGHRKEIRYTVDTA</sequence>
<keyword evidence="2" id="KW-1185">Reference proteome</keyword>
<gene>
    <name evidence="1" type="ORF">VTK73DRAFT_6437</name>
</gene>